<sequence length="470" mass="53852">MLSPYRFYEDSIRIPPFTAKEIPLKQIHDLQKSKSNDAPLYDWKIVMNDESYELSEKEVLKKGCATVTCIVCYARIQSPWKEYTEWRTNHSVALQCHCCNSMFTVKHVGKANLLADNTKVRTTAGLLLDSRGIQTAGRNDNKLLLPIKNVKGLPFNEGLRPLRDQMARKKLYIPGSWHEDAVIDAIQSTYLCTPYRGSSIDLIQAVARQYKFAVKVTKSILWDAPTGIIRGIRHYNEFLNVIKDNHGLTAVPTLINHDDTIPEEKLKEYVERTDLAWSERSKIRTVTTTARPTEYTENLTAPTIVSPIIVEENPGIKTKFKQFFSSKKKKTIEPCTSFVDIGAHPKMASTSEKATTAEKINNLIGLDFMPGSYTQSNPYRLRLSESSSPNYAQDKDQEGYREDESCEDKNEGCDNDEEEKEDRLSYEKEKVSFHDRRDIKEFITLESSDSVLDNTDYLDQWDENIRIKGF</sequence>
<keyword evidence="3" id="KW-1185">Reference proteome</keyword>
<dbReference type="Proteomes" id="UP000603453">
    <property type="component" value="Unassembled WGS sequence"/>
</dbReference>
<reference evidence="2" key="1">
    <citation type="submission" date="2020-12" db="EMBL/GenBank/DDBJ databases">
        <title>Metabolic potential, ecology and presence of endohyphal bacteria is reflected in genomic diversity of Mucoromycotina.</title>
        <authorList>
            <person name="Muszewska A."/>
            <person name="Okrasinska A."/>
            <person name="Steczkiewicz K."/>
            <person name="Drgas O."/>
            <person name="Orlowska M."/>
            <person name="Perlinska-Lenart U."/>
            <person name="Aleksandrzak-Piekarczyk T."/>
            <person name="Szatraj K."/>
            <person name="Zielenkiewicz U."/>
            <person name="Pilsyk S."/>
            <person name="Malc E."/>
            <person name="Mieczkowski P."/>
            <person name="Kruszewska J.S."/>
            <person name="Biernat P."/>
            <person name="Pawlowska J."/>
        </authorList>
    </citation>
    <scope>NUCLEOTIDE SEQUENCE</scope>
    <source>
        <strain evidence="2">WA0000017839</strain>
    </source>
</reference>
<feature type="compositionally biased region" description="Basic and acidic residues" evidence="1">
    <location>
        <begin position="393"/>
        <end position="412"/>
    </location>
</feature>
<comment type="caution">
    <text evidence="2">The sequence shown here is derived from an EMBL/GenBank/DDBJ whole genome shotgun (WGS) entry which is preliminary data.</text>
</comment>
<organism evidence="2 3">
    <name type="scientific">Mucor saturninus</name>
    <dbReference type="NCBI Taxonomy" id="64648"/>
    <lineage>
        <taxon>Eukaryota</taxon>
        <taxon>Fungi</taxon>
        <taxon>Fungi incertae sedis</taxon>
        <taxon>Mucoromycota</taxon>
        <taxon>Mucoromycotina</taxon>
        <taxon>Mucoromycetes</taxon>
        <taxon>Mucorales</taxon>
        <taxon>Mucorineae</taxon>
        <taxon>Mucoraceae</taxon>
        <taxon>Mucor</taxon>
    </lineage>
</organism>
<evidence type="ECO:0000256" key="1">
    <source>
        <dbReference type="SAM" id="MobiDB-lite"/>
    </source>
</evidence>
<gene>
    <name evidence="2" type="ORF">INT47_005624</name>
</gene>
<dbReference type="OrthoDB" id="2684236at2759"/>
<feature type="region of interest" description="Disordered" evidence="1">
    <location>
        <begin position="383"/>
        <end position="430"/>
    </location>
</feature>
<dbReference type="EMBL" id="JAEPRD010000181">
    <property type="protein sequence ID" value="KAG2195024.1"/>
    <property type="molecule type" value="Genomic_DNA"/>
</dbReference>
<dbReference type="AlphaFoldDB" id="A0A8H7UYD3"/>
<protein>
    <submittedName>
        <fullName evidence="2">Uncharacterized protein</fullName>
    </submittedName>
</protein>
<evidence type="ECO:0000313" key="3">
    <source>
        <dbReference type="Proteomes" id="UP000603453"/>
    </source>
</evidence>
<accession>A0A8H7UYD3</accession>
<name>A0A8H7UYD3_9FUNG</name>
<evidence type="ECO:0000313" key="2">
    <source>
        <dbReference type="EMBL" id="KAG2195024.1"/>
    </source>
</evidence>
<feature type="compositionally biased region" description="Basic and acidic residues" evidence="1">
    <location>
        <begin position="421"/>
        <end position="430"/>
    </location>
</feature>
<proteinExistence type="predicted"/>